<comment type="cofactor">
    <cofactor evidence="1 3">
        <name>a divalent metal cation</name>
        <dbReference type="ChEBI" id="CHEBI:60240"/>
    </cofactor>
</comment>
<dbReference type="EC" id="3.6.1.9" evidence="3"/>
<comment type="similarity">
    <text evidence="3">Belongs to the Maf family.</text>
</comment>
<gene>
    <name evidence="4" type="ORF">D174_08255</name>
</gene>
<dbReference type="HOGENOM" id="CLU_040416_1_2_11"/>
<dbReference type="Proteomes" id="UP000018763">
    <property type="component" value="Chromosome"/>
</dbReference>
<dbReference type="PANTHER" id="PTHR43213:SF5">
    <property type="entry name" value="BIFUNCTIONAL DTTP_UTP PYROPHOSPHATASE_METHYLTRANSFERASE PROTEIN-RELATED"/>
    <property type="match status" value="1"/>
</dbReference>
<name>V5XB07_MYCNE</name>
<organism evidence="4 5">
    <name type="scientific">Mycolicibacterium neoaurum VKM Ac-1815D</name>
    <dbReference type="NCBI Taxonomy" id="700508"/>
    <lineage>
        <taxon>Bacteria</taxon>
        <taxon>Bacillati</taxon>
        <taxon>Actinomycetota</taxon>
        <taxon>Actinomycetes</taxon>
        <taxon>Mycobacteriales</taxon>
        <taxon>Mycobacteriaceae</taxon>
        <taxon>Mycolicibacterium</taxon>
    </lineage>
</organism>
<evidence type="ECO:0000256" key="2">
    <source>
        <dbReference type="ARBA" id="ARBA00022801"/>
    </source>
</evidence>
<keyword evidence="3" id="KW-0546">Nucleotide metabolism</keyword>
<keyword evidence="3" id="KW-0963">Cytoplasm</keyword>
<dbReference type="InterPro" id="IPR029001">
    <property type="entry name" value="ITPase-like_fam"/>
</dbReference>
<comment type="subcellular location">
    <subcellularLocation>
        <location evidence="3">Cytoplasm</location>
    </subcellularLocation>
</comment>
<keyword evidence="5" id="KW-1185">Reference proteome</keyword>
<dbReference type="RefSeq" id="WP_019514752.1">
    <property type="nucleotide sequence ID" value="NC_023036.2"/>
</dbReference>
<dbReference type="GO" id="GO:0009117">
    <property type="term" value="P:nucleotide metabolic process"/>
    <property type="evidence" value="ECO:0007669"/>
    <property type="project" value="UniProtKB-KW"/>
</dbReference>
<comment type="catalytic activity">
    <reaction evidence="3">
        <text>a ribonucleoside 5'-triphosphate + H2O = a ribonucleoside 5'-phosphate + diphosphate + H(+)</text>
        <dbReference type="Rhea" id="RHEA:23996"/>
        <dbReference type="ChEBI" id="CHEBI:15377"/>
        <dbReference type="ChEBI" id="CHEBI:15378"/>
        <dbReference type="ChEBI" id="CHEBI:33019"/>
        <dbReference type="ChEBI" id="CHEBI:58043"/>
        <dbReference type="ChEBI" id="CHEBI:61557"/>
        <dbReference type="EC" id="3.6.1.9"/>
    </reaction>
</comment>
<keyword evidence="2 3" id="KW-0378">Hydrolase</keyword>
<dbReference type="NCBIfam" id="TIGR00172">
    <property type="entry name" value="maf"/>
    <property type="match status" value="1"/>
</dbReference>
<protein>
    <recommendedName>
        <fullName evidence="3">Nucleoside triphosphate pyrophosphatase</fullName>
        <ecNumber evidence="3">3.6.1.9</ecNumber>
    </recommendedName>
    <alternativeName>
        <fullName evidence="3">Nucleotide pyrophosphatase</fullName>
        <shortName evidence="3">Nucleotide PPase</shortName>
    </alternativeName>
</protein>
<sequence length="216" mass="22156">MTTRLVLGSASSGRLGVLRSAGVDPLVVVSDVDEDAIIARLSDAGPHEVVAALAAAKAERVVALLEPVVATDCVVVGCDSMLEIDGVLSGKPGTAQAAARQWRASAGRIGLLHTGHTILRVVDGAVTDRVHQTGTTTLHFGTPTDAELQAYLDTGEPLYVAGAFTLDGLGGWFVDRIEGDPSNVIGISLPLVRKLLAGLGISVAALWQDNGFTGGA</sequence>
<comment type="catalytic activity">
    <reaction evidence="3">
        <text>a 2'-deoxyribonucleoside 5'-triphosphate + H2O = a 2'-deoxyribonucleoside 5'-phosphate + diphosphate + H(+)</text>
        <dbReference type="Rhea" id="RHEA:44644"/>
        <dbReference type="ChEBI" id="CHEBI:15377"/>
        <dbReference type="ChEBI" id="CHEBI:15378"/>
        <dbReference type="ChEBI" id="CHEBI:33019"/>
        <dbReference type="ChEBI" id="CHEBI:61560"/>
        <dbReference type="ChEBI" id="CHEBI:65317"/>
        <dbReference type="EC" id="3.6.1.9"/>
    </reaction>
</comment>
<proteinExistence type="inferred from homology"/>
<dbReference type="Pfam" id="PF02545">
    <property type="entry name" value="Maf"/>
    <property type="match status" value="1"/>
</dbReference>
<dbReference type="PIRSF" id="PIRSF006305">
    <property type="entry name" value="Maf"/>
    <property type="match status" value="1"/>
</dbReference>
<dbReference type="InterPro" id="IPR003697">
    <property type="entry name" value="Maf-like"/>
</dbReference>
<dbReference type="GO" id="GO:0047429">
    <property type="term" value="F:nucleoside triphosphate diphosphatase activity"/>
    <property type="evidence" value="ECO:0007669"/>
    <property type="project" value="UniProtKB-EC"/>
</dbReference>
<dbReference type="PANTHER" id="PTHR43213">
    <property type="entry name" value="BIFUNCTIONAL DTTP/UTP PYROPHOSPHATASE/METHYLTRANSFERASE PROTEIN-RELATED"/>
    <property type="match status" value="1"/>
</dbReference>
<comment type="function">
    <text evidence="3">Nucleoside triphosphate pyrophosphatase. May have a dual role in cell division arrest and in preventing the incorporation of modified nucleotides into cellular nucleic acids.</text>
</comment>
<dbReference type="eggNOG" id="COG0424">
    <property type="taxonomic scope" value="Bacteria"/>
</dbReference>
<accession>V5XB07</accession>
<dbReference type="SUPFAM" id="SSF52972">
    <property type="entry name" value="ITPase-like"/>
    <property type="match status" value="1"/>
</dbReference>
<comment type="caution">
    <text evidence="3">Lacks conserved residue(s) required for the propagation of feature annotation.</text>
</comment>
<evidence type="ECO:0000313" key="4">
    <source>
        <dbReference type="EMBL" id="AHC24579.1"/>
    </source>
</evidence>
<evidence type="ECO:0000313" key="5">
    <source>
        <dbReference type="Proteomes" id="UP000018763"/>
    </source>
</evidence>
<evidence type="ECO:0000256" key="1">
    <source>
        <dbReference type="ARBA" id="ARBA00001968"/>
    </source>
</evidence>
<evidence type="ECO:0000256" key="3">
    <source>
        <dbReference type="HAMAP-Rule" id="MF_00528"/>
    </source>
</evidence>
<feature type="active site" description="Proton acceptor" evidence="3">
    <location>
        <position position="79"/>
    </location>
</feature>
<dbReference type="Gene3D" id="3.90.950.10">
    <property type="match status" value="1"/>
</dbReference>
<dbReference type="HAMAP" id="MF_00528">
    <property type="entry name" value="Maf"/>
    <property type="match status" value="1"/>
</dbReference>
<dbReference type="GeneID" id="43449487"/>
<dbReference type="GO" id="GO:0005737">
    <property type="term" value="C:cytoplasm"/>
    <property type="evidence" value="ECO:0007669"/>
    <property type="project" value="UniProtKB-SubCell"/>
</dbReference>
<reference evidence="4 5" key="1">
    <citation type="journal article" date="2014" name="Genome Announc.">
        <title>Complete Genome Sequence of Sterol-Transforming Mycobacterium neoaurum Strain VKM Ac-1815D.</title>
        <authorList>
            <person name="Shtratnikova V.Y."/>
            <person name="Bragin E.Y."/>
            <person name="Dovbnya D.V."/>
            <person name="Pekov Y.A."/>
            <person name="Schelkunov M.I."/>
            <person name="Strizhov N."/>
            <person name="Ivashina T.V."/>
            <person name="Ashapkin V.V."/>
            <person name="Donova M.V."/>
        </authorList>
    </citation>
    <scope>NUCLEOTIDE SEQUENCE [LARGE SCALE GENOMIC DNA]</scope>
    <source>
        <strain evidence="4 5">VKM Ac-1815D</strain>
    </source>
</reference>
<dbReference type="AlphaFoldDB" id="V5XB07"/>
<dbReference type="KEGG" id="mne:D174_08255"/>
<dbReference type="EMBL" id="CP006936">
    <property type="protein sequence ID" value="AHC24579.1"/>
    <property type="molecule type" value="Genomic_DNA"/>
</dbReference>